<dbReference type="PRINTS" id="PR00205">
    <property type="entry name" value="CADHERIN"/>
</dbReference>
<dbReference type="CDD" id="cd11304">
    <property type="entry name" value="Cadherin_repeat"/>
    <property type="match status" value="1"/>
</dbReference>
<keyword evidence="6" id="KW-1185">Reference proteome</keyword>
<dbReference type="GO" id="GO:0005509">
    <property type="term" value="F:calcium ion binding"/>
    <property type="evidence" value="ECO:0007669"/>
    <property type="project" value="UniProtKB-UniRule"/>
</dbReference>
<comment type="subcellular location">
    <subcellularLocation>
        <location evidence="1">Membrane</location>
    </subcellularLocation>
</comment>
<dbReference type="Gene3D" id="2.60.40.60">
    <property type="entry name" value="Cadherins"/>
    <property type="match status" value="1"/>
</dbReference>
<evidence type="ECO:0000256" key="2">
    <source>
        <dbReference type="ARBA" id="ARBA00023136"/>
    </source>
</evidence>
<dbReference type="PROSITE" id="PS50268">
    <property type="entry name" value="CADHERIN_2"/>
    <property type="match status" value="1"/>
</dbReference>
<evidence type="ECO:0000259" key="4">
    <source>
        <dbReference type="PROSITE" id="PS50268"/>
    </source>
</evidence>
<evidence type="ECO:0000313" key="5">
    <source>
        <dbReference type="EMBL" id="RXN00156.1"/>
    </source>
</evidence>
<proteinExistence type="predicted"/>
<accession>A0A662YVJ1</accession>
<gene>
    <name evidence="5" type="ORF">EOD39_10161</name>
</gene>
<evidence type="ECO:0000256" key="1">
    <source>
        <dbReference type="ARBA" id="ARBA00004370"/>
    </source>
</evidence>
<dbReference type="GO" id="GO:0007156">
    <property type="term" value="P:homophilic cell adhesion via plasma membrane adhesion molecules"/>
    <property type="evidence" value="ECO:0007669"/>
    <property type="project" value="InterPro"/>
</dbReference>
<reference evidence="5 6" key="1">
    <citation type="submission" date="2019-01" db="EMBL/GenBank/DDBJ databases">
        <title>Draft Genome and Complete Hox-Cluster Characterization of the Sterlet Sturgeon (Acipenser ruthenus).</title>
        <authorList>
            <person name="Wei Q."/>
        </authorList>
    </citation>
    <scope>NUCLEOTIDE SEQUENCE [LARGE SCALE GENOMIC DNA]</scope>
    <source>
        <strain evidence="5">WHYD16114868_AA</strain>
        <tissue evidence="5">Blood</tissue>
    </source>
</reference>
<dbReference type="Proteomes" id="UP000289886">
    <property type="component" value="Unassembled WGS sequence"/>
</dbReference>
<dbReference type="SUPFAM" id="SSF49313">
    <property type="entry name" value="Cadherin-like"/>
    <property type="match status" value="1"/>
</dbReference>
<keyword evidence="2" id="KW-0472">Membrane</keyword>
<keyword evidence="3" id="KW-0106">Calcium</keyword>
<dbReference type="EMBL" id="SCEB01000233">
    <property type="protein sequence ID" value="RXN00156.1"/>
    <property type="molecule type" value="Genomic_DNA"/>
</dbReference>
<organism evidence="5 6">
    <name type="scientific">Acipenser ruthenus</name>
    <name type="common">Sterlet sturgeon</name>
    <dbReference type="NCBI Taxonomy" id="7906"/>
    <lineage>
        <taxon>Eukaryota</taxon>
        <taxon>Metazoa</taxon>
        <taxon>Chordata</taxon>
        <taxon>Craniata</taxon>
        <taxon>Vertebrata</taxon>
        <taxon>Euteleostomi</taxon>
        <taxon>Actinopterygii</taxon>
        <taxon>Chondrostei</taxon>
        <taxon>Acipenseriformes</taxon>
        <taxon>Acipenseridae</taxon>
        <taxon>Acipenser</taxon>
    </lineage>
</organism>
<feature type="domain" description="Cadherin" evidence="4">
    <location>
        <begin position="57"/>
        <end position="183"/>
    </location>
</feature>
<sequence length="188" mass="20792">MVVDSLVGETNFTFYAFARDNGDIAIKSDPAIVQIHVKKSQVDGIVSKSRKMRAVSEEMFYAVSVAEDMKVGDLIFIVPGLKFGKKWFEVISDADSPVRIERDSGKLYLARRLQSDTDVVVKIQNLKGIIKLRKSPLPKLRGPQYILSITATDDNASGGPTALSNYAQVIVGINDINNNKPVFREVMT</sequence>
<evidence type="ECO:0000256" key="3">
    <source>
        <dbReference type="PROSITE-ProRule" id="PRU00043"/>
    </source>
</evidence>
<comment type="caution">
    <text evidence="5">The sequence shown here is derived from an EMBL/GenBank/DDBJ whole genome shotgun (WGS) entry which is preliminary data.</text>
</comment>
<name>A0A662YVJ1_ACIRT</name>
<dbReference type="InterPro" id="IPR015919">
    <property type="entry name" value="Cadherin-like_sf"/>
</dbReference>
<dbReference type="GO" id="GO:0016020">
    <property type="term" value="C:membrane"/>
    <property type="evidence" value="ECO:0007669"/>
    <property type="project" value="UniProtKB-SubCell"/>
</dbReference>
<evidence type="ECO:0000313" key="6">
    <source>
        <dbReference type="Proteomes" id="UP000289886"/>
    </source>
</evidence>
<protein>
    <recommendedName>
        <fullName evidence="4">Cadherin domain-containing protein</fullName>
    </recommendedName>
</protein>
<dbReference type="InterPro" id="IPR002126">
    <property type="entry name" value="Cadherin-like_dom"/>
</dbReference>
<dbReference type="AlphaFoldDB" id="A0A662YVJ1"/>